<evidence type="ECO:0000313" key="2">
    <source>
        <dbReference type="EMBL" id="GMA96247.1"/>
    </source>
</evidence>
<proteinExistence type="predicted"/>
<feature type="transmembrane region" description="Helical" evidence="1">
    <location>
        <begin position="21"/>
        <end position="45"/>
    </location>
</feature>
<evidence type="ECO:0000313" key="3">
    <source>
        <dbReference type="Proteomes" id="UP001157034"/>
    </source>
</evidence>
<reference evidence="3" key="1">
    <citation type="journal article" date="2019" name="Int. J. Syst. Evol. Microbiol.">
        <title>The Global Catalogue of Microorganisms (GCM) 10K type strain sequencing project: providing services to taxonomists for standard genome sequencing and annotation.</title>
        <authorList>
            <consortium name="The Broad Institute Genomics Platform"/>
            <consortium name="The Broad Institute Genome Sequencing Center for Infectious Disease"/>
            <person name="Wu L."/>
            <person name="Ma J."/>
        </authorList>
    </citation>
    <scope>NUCLEOTIDE SEQUENCE [LARGE SCALE GENOMIC DNA]</scope>
    <source>
        <strain evidence="3">NBRC 108894</strain>
    </source>
</reference>
<feature type="transmembrane region" description="Helical" evidence="1">
    <location>
        <begin position="114"/>
        <end position="131"/>
    </location>
</feature>
<comment type="caution">
    <text evidence="2">The sequence shown here is derived from an EMBL/GenBank/DDBJ whole genome shotgun (WGS) entry which is preliminary data.</text>
</comment>
<protein>
    <submittedName>
        <fullName evidence="2">Uncharacterized protein</fullName>
    </submittedName>
</protein>
<dbReference type="RefSeq" id="WP_284254866.1">
    <property type="nucleotide sequence ID" value="NZ_BAAAQO010000004.1"/>
</dbReference>
<keyword evidence="3" id="KW-1185">Reference proteome</keyword>
<feature type="transmembrane region" description="Helical" evidence="1">
    <location>
        <begin position="167"/>
        <end position="190"/>
    </location>
</feature>
<feature type="transmembrane region" description="Helical" evidence="1">
    <location>
        <begin position="57"/>
        <end position="74"/>
    </location>
</feature>
<keyword evidence="1" id="KW-0812">Transmembrane</keyword>
<dbReference type="Proteomes" id="UP001157034">
    <property type="component" value="Unassembled WGS sequence"/>
</dbReference>
<feature type="transmembrane region" description="Helical" evidence="1">
    <location>
        <begin position="81"/>
        <end position="102"/>
    </location>
</feature>
<feature type="transmembrane region" description="Helical" evidence="1">
    <location>
        <begin position="136"/>
        <end position="155"/>
    </location>
</feature>
<evidence type="ECO:0000256" key="1">
    <source>
        <dbReference type="SAM" id="Phobius"/>
    </source>
</evidence>
<accession>A0ABQ6K8E2</accession>
<keyword evidence="1" id="KW-0472">Membrane</keyword>
<keyword evidence="1" id="KW-1133">Transmembrane helix</keyword>
<dbReference type="EMBL" id="BSVB01000001">
    <property type="protein sequence ID" value="GMA96247.1"/>
    <property type="molecule type" value="Genomic_DNA"/>
</dbReference>
<gene>
    <name evidence="2" type="ORF">GCM10025881_30710</name>
</gene>
<organism evidence="2 3">
    <name type="scientific">Pseudolysinimonas kribbensis</name>
    <dbReference type="NCBI Taxonomy" id="433641"/>
    <lineage>
        <taxon>Bacteria</taxon>
        <taxon>Bacillati</taxon>
        <taxon>Actinomycetota</taxon>
        <taxon>Actinomycetes</taxon>
        <taxon>Micrococcales</taxon>
        <taxon>Microbacteriaceae</taxon>
        <taxon>Pseudolysinimonas</taxon>
    </lineage>
</organism>
<name>A0ABQ6K8E2_9MICO</name>
<sequence length="378" mass="40529">MTLLERPRGTLSAQQVDPLSWVSGPFVPLVLGLLVLAYGSVMGAITLPDVRHPGAQFVAAGICAAACLFVHLATRPMRPQIGWAAGVIAMLIAASGLVLSALGYVGARFTIETWWAPIGVAMVIASLAPYLSVRRILALGLGATIVGTPFAYLAIAPQVPLWGPVSIALMIAGPQLLGVAGAATFSAVVVHRMVPMLERRSQLLVSLDAARSEDVERAERRRLAELSARVVPFLEGVAETGEVTLRDRGLAGQLARQLRDDLVARSNLSWLDSVAETEPIVVVDPERRANRMRPAQRTALRGLLRAILETPGADAGSVLVELRGQPDGATAVAVSLDVDLPEGRRIMHLSPYYLTLDTAVRGLRWDDVRHLRFEVPPE</sequence>